<dbReference type="GO" id="GO:0012505">
    <property type="term" value="C:endomembrane system"/>
    <property type="evidence" value="ECO:0007669"/>
    <property type="project" value="UniProtKB-SubCell"/>
</dbReference>
<dbReference type="RefSeq" id="WP_158341377.1">
    <property type="nucleotide sequence ID" value="NZ_CP029161.1"/>
</dbReference>
<evidence type="ECO:0000313" key="14">
    <source>
        <dbReference type="EMBL" id="AWH90601.1"/>
    </source>
</evidence>
<comment type="function">
    <text evidence="7">NDH-1 shuttles electrons from NADH, via FMN and iron-sulfur (Fe-S) centers, to quinones in the respiratory chain. Couples the redox reaction to proton translocation (for every two electrons transferred, four hydrogen ions are translocated across the cytoplasmic membrane), and thus conserves the redox energy in a proton gradient.</text>
</comment>
<protein>
    <recommendedName>
        <fullName evidence="3">NADH-quinone oxidoreductase subunit M</fullName>
    </recommendedName>
    <alternativeName>
        <fullName evidence="9">NADH dehydrogenase I subunit M</fullName>
    </alternativeName>
    <alternativeName>
        <fullName evidence="10">NDH-1 subunit M</fullName>
    </alternativeName>
</protein>
<dbReference type="GO" id="GO:0015990">
    <property type="term" value="P:electron transport coupled proton transport"/>
    <property type="evidence" value="ECO:0007669"/>
    <property type="project" value="TreeGrafter"/>
</dbReference>
<evidence type="ECO:0000256" key="5">
    <source>
        <dbReference type="ARBA" id="ARBA00022989"/>
    </source>
</evidence>
<dbReference type="GO" id="GO:0048039">
    <property type="term" value="F:ubiquinone binding"/>
    <property type="evidence" value="ECO:0007669"/>
    <property type="project" value="TreeGrafter"/>
</dbReference>
<accession>A0A2U8DGI2</accession>
<evidence type="ECO:0000256" key="9">
    <source>
        <dbReference type="ARBA" id="ARBA00031584"/>
    </source>
</evidence>
<dbReference type="Proteomes" id="UP000244884">
    <property type="component" value="Chromosome"/>
</dbReference>
<feature type="transmembrane region" description="Helical" evidence="12">
    <location>
        <begin position="89"/>
        <end position="107"/>
    </location>
</feature>
<evidence type="ECO:0000256" key="7">
    <source>
        <dbReference type="ARBA" id="ARBA00025189"/>
    </source>
</evidence>
<feature type="transmembrane region" description="Helical" evidence="12">
    <location>
        <begin position="461"/>
        <end position="478"/>
    </location>
</feature>
<feature type="transmembrane region" description="Helical" evidence="12">
    <location>
        <begin position="27"/>
        <end position="47"/>
    </location>
</feature>
<feature type="domain" description="NADH:quinone oxidoreductase/Mrp antiporter transmembrane" evidence="13">
    <location>
        <begin position="133"/>
        <end position="432"/>
    </location>
</feature>
<evidence type="ECO:0000256" key="8">
    <source>
        <dbReference type="ARBA" id="ARBA00025811"/>
    </source>
</evidence>
<proteinExistence type="inferred from homology"/>
<dbReference type="GO" id="GO:0042773">
    <property type="term" value="P:ATP synthesis coupled electron transport"/>
    <property type="evidence" value="ECO:0007669"/>
    <property type="project" value="InterPro"/>
</dbReference>
<evidence type="ECO:0000313" key="15">
    <source>
        <dbReference type="Proteomes" id="UP000244884"/>
    </source>
</evidence>
<dbReference type="PANTHER" id="PTHR43507">
    <property type="entry name" value="NADH-UBIQUINONE OXIDOREDUCTASE CHAIN 4"/>
    <property type="match status" value="1"/>
</dbReference>
<dbReference type="GO" id="GO:0016020">
    <property type="term" value="C:membrane"/>
    <property type="evidence" value="ECO:0007669"/>
    <property type="project" value="UniProtKB-SubCell"/>
</dbReference>
<dbReference type="GO" id="GO:0008137">
    <property type="term" value="F:NADH dehydrogenase (ubiquinone) activity"/>
    <property type="evidence" value="ECO:0007669"/>
    <property type="project" value="InterPro"/>
</dbReference>
<dbReference type="OrthoDB" id="9768329at2"/>
<dbReference type="InterPro" id="IPR001750">
    <property type="entry name" value="ND/Mrp_TM"/>
</dbReference>
<evidence type="ECO:0000259" key="13">
    <source>
        <dbReference type="Pfam" id="PF00361"/>
    </source>
</evidence>
<feature type="transmembrane region" description="Helical" evidence="12">
    <location>
        <begin position="114"/>
        <end position="132"/>
    </location>
</feature>
<feature type="transmembrane region" description="Helical" evidence="12">
    <location>
        <begin position="381"/>
        <end position="398"/>
    </location>
</feature>
<feature type="transmembrane region" description="Helical" evidence="12">
    <location>
        <begin position="337"/>
        <end position="360"/>
    </location>
</feature>
<feature type="transmembrane region" description="Helical" evidence="12">
    <location>
        <begin position="221"/>
        <end position="240"/>
    </location>
</feature>
<dbReference type="InterPro" id="IPR010227">
    <property type="entry name" value="NADH_Q_OxRdtase_chainM/4"/>
</dbReference>
<name>A0A2U8DGI2_9GAMM</name>
<comment type="subunit">
    <text evidence="8">Composed of 13 different subunits. Subunits NuoA, H, J, K, L, M, N constitute the membrane sector of the complex.</text>
</comment>
<organism evidence="14 15">
    <name type="scientific">Buchnera aphidicola</name>
    <name type="common">Melanaphis sacchari</name>
    <dbReference type="NCBI Taxonomy" id="2173854"/>
    <lineage>
        <taxon>Bacteria</taxon>
        <taxon>Pseudomonadati</taxon>
        <taxon>Pseudomonadota</taxon>
        <taxon>Gammaproteobacteria</taxon>
        <taxon>Enterobacterales</taxon>
        <taxon>Erwiniaceae</taxon>
        <taxon>Buchnera</taxon>
    </lineage>
</organism>
<feature type="transmembrane region" description="Helical" evidence="12">
    <location>
        <begin position="138"/>
        <end position="154"/>
    </location>
</feature>
<sequence>MLLSLLLITPFLSGIFSFFSFRINKDIPRWIALTGITITLLIVIKMCFFSNYSSHQIEKYPCWDEQLILPWIPILGIDFHIAIDSFSKIMLFLTSFLGIIAILVSWCEIKKNEGFFYFNVMLVITGIIGIFIACDLFLFFFFWEVVLIPIYFLISLWNRDKNKSHKSINTANKFFIYSQISGLLMLVSILLLVFSHYKNTDILTFNYDILLTGSIDSKIEYISMLGFFLAFAIKMPIFPFHDWLLDFHAKSIYCGTVDIISVLLKIAPYGLLRYSRVFFPHVSEKFSFIIILLGLFTLFYGAWAAFSQLDIKRLIAYSSISHMGLILIAIYSNNEIAFKGAVIEILSNSISTAALCIISGQIYKYLKTQDISQMGGLWESIYWIPGFSLFFSLANLGLPGTGNFSGEFLMLFGTFKTYPIISLIAVISIVFSSLYSLNMIQKIYFGKQKQIISIFFPHIKEFLILIILAFSVILLGLIPQNILCSSFEVIHSIYNFKK</sequence>
<dbReference type="AlphaFoldDB" id="A0A2U8DGI2"/>
<feature type="transmembrane region" description="Helical" evidence="12">
    <location>
        <begin position="252"/>
        <end position="274"/>
    </location>
</feature>
<feature type="transmembrane region" description="Helical" evidence="12">
    <location>
        <begin position="174"/>
        <end position="197"/>
    </location>
</feature>
<dbReference type="PANTHER" id="PTHR43507:SF1">
    <property type="entry name" value="NADH-UBIQUINONE OXIDOREDUCTASE CHAIN 4"/>
    <property type="match status" value="1"/>
</dbReference>
<keyword evidence="4 11" id="KW-0812">Transmembrane</keyword>
<comment type="subcellular location">
    <subcellularLocation>
        <location evidence="1">Endomembrane system</location>
        <topology evidence="1">Multi-pass membrane protein</topology>
    </subcellularLocation>
    <subcellularLocation>
        <location evidence="11">Membrane</location>
        <topology evidence="11">Multi-pass membrane protein</topology>
    </subcellularLocation>
</comment>
<evidence type="ECO:0000256" key="10">
    <source>
        <dbReference type="ARBA" id="ARBA00032798"/>
    </source>
</evidence>
<keyword evidence="6 12" id="KW-0472">Membrane</keyword>
<evidence type="ECO:0000256" key="4">
    <source>
        <dbReference type="ARBA" id="ARBA00022692"/>
    </source>
</evidence>
<evidence type="ECO:0000256" key="12">
    <source>
        <dbReference type="SAM" id="Phobius"/>
    </source>
</evidence>
<evidence type="ECO:0000256" key="1">
    <source>
        <dbReference type="ARBA" id="ARBA00004127"/>
    </source>
</evidence>
<evidence type="ECO:0000256" key="2">
    <source>
        <dbReference type="ARBA" id="ARBA00009025"/>
    </source>
</evidence>
<feature type="transmembrane region" description="Helical" evidence="12">
    <location>
        <begin position="418"/>
        <end position="440"/>
    </location>
</feature>
<dbReference type="GO" id="GO:0003954">
    <property type="term" value="F:NADH dehydrogenase activity"/>
    <property type="evidence" value="ECO:0007669"/>
    <property type="project" value="TreeGrafter"/>
</dbReference>
<feature type="transmembrane region" description="Helical" evidence="12">
    <location>
        <begin position="314"/>
        <end position="331"/>
    </location>
</feature>
<evidence type="ECO:0000256" key="3">
    <source>
        <dbReference type="ARBA" id="ARBA00019906"/>
    </source>
</evidence>
<comment type="similarity">
    <text evidence="2">Belongs to the complex I subunit 4 family.</text>
</comment>
<evidence type="ECO:0000256" key="6">
    <source>
        <dbReference type="ARBA" id="ARBA00023136"/>
    </source>
</evidence>
<dbReference type="PRINTS" id="PR01437">
    <property type="entry name" value="NUOXDRDTASE4"/>
</dbReference>
<dbReference type="Pfam" id="PF00361">
    <property type="entry name" value="Proton_antipo_M"/>
    <property type="match status" value="1"/>
</dbReference>
<feature type="transmembrane region" description="Helical" evidence="12">
    <location>
        <begin position="286"/>
        <end position="307"/>
    </location>
</feature>
<dbReference type="NCBIfam" id="TIGR01972">
    <property type="entry name" value="NDH_I_M"/>
    <property type="match status" value="1"/>
</dbReference>
<keyword evidence="5 12" id="KW-1133">Transmembrane helix</keyword>
<dbReference type="InterPro" id="IPR003918">
    <property type="entry name" value="NADH_UbQ_OxRdtase"/>
</dbReference>
<reference evidence="14 15" key="1">
    <citation type="submission" date="2018-04" db="EMBL/GenBank/DDBJ databases">
        <title>Genome sequence of Buchnera aphidicola from Melaphis sacchari.</title>
        <authorList>
            <person name="Geib S.M."/>
            <person name="Palmer N.A."/>
            <person name="Sattler S.E."/>
            <person name="Sarath G."/>
        </authorList>
    </citation>
    <scope>NUCLEOTIDE SEQUENCE [LARGE SCALE GENOMIC DNA]</scope>
    <source>
        <strain evidence="14 15">LSU</strain>
    </source>
</reference>
<evidence type="ECO:0000256" key="11">
    <source>
        <dbReference type="RuleBase" id="RU000320"/>
    </source>
</evidence>
<gene>
    <name evidence="14" type="ORF">DD681_02215</name>
</gene>
<dbReference type="EMBL" id="CP029161">
    <property type="protein sequence ID" value="AWH90601.1"/>
    <property type="molecule type" value="Genomic_DNA"/>
</dbReference>